<sequence>MYKILVVGYGSNPGGIERFITNYCSQFDNKKIQVDILGNDPEPLAFENRIKAWGGRIYILNMPTIKKNPVRHFIRLKTVTRKIFPNYDCIWFNTLDLKNIELIKLAKKMQVPKIIIHSHNSKWSSKVGVIDNIRHKINKKRIIEYGTDFWACSENAKKWLFPPELYNKVKIINNAINVKEFEFNLNGRRKIRDKYDLNNSLVLGNVGRLTQQKNQIFSLKIMQKLSKKIPNSKLILLGQGEDEKILRKKVKELKIEKNVIFAGVQKNVNDWYSSFDLLLLTSLYEGLPLTAVEAQANGITMIVNKAVVPKQSIINNNLKLLSLKDDPEIWANEILSLYLHKKLKRENNKKIERNFEEKGFDIRLESDKVQRLIIG</sequence>
<dbReference type="RefSeq" id="WP_057726381.1">
    <property type="nucleotide sequence ID" value="NZ_CP072197.1"/>
</dbReference>
<dbReference type="EMBL" id="VUAV01000052">
    <property type="protein sequence ID" value="KAA8812058.1"/>
    <property type="molecule type" value="Genomic_DNA"/>
</dbReference>
<evidence type="ECO:0000313" key="2">
    <source>
        <dbReference type="EMBL" id="KAA8812058.1"/>
    </source>
</evidence>
<evidence type="ECO:0000259" key="1">
    <source>
        <dbReference type="Pfam" id="PF00534"/>
    </source>
</evidence>
<accession>A0A5M9Z4E9</accession>
<evidence type="ECO:0000313" key="3">
    <source>
        <dbReference type="Proteomes" id="UP000324504"/>
    </source>
</evidence>
<dbReference type="Gene3D" id="3.40.50.2000">
    <property type="entry name" value="Glycogen Phosphorylase B"/>
    <property type="match status" value="2"/>
</dbReference>
<proteinExistence type="predicted"/>
<comment type="caution">
    <text evidence="2">The sequence shown here is derived from an EMBL/GenBank/DDBJ whole genome shotgun (WGS) entry which is preliminary data.</text>
</comment>
<protein>
    <submittedName>
        <fullName evidence="2">Glycosyltransferase family 1 protein</fullName>
    </submittedName>
</protein>
<feature type="domain" description="Glycosyl transferase family 1" evidence="1">
    <location>
        <begin position="188"/>
        <end position="346"/>
    </location>
</feature>
<dbReference type="SUPFAM" id="SSF53756">
    <property type="entry name" value="UDP-Glycosyltransferase/glycogen phosphorylase"/>
    <property type="match status" value="1"/>
</dbReference>
<reference evidence="2 3" key="1">
    <citation type="submission" date="2019-09" db="EMBL/GenBank/DDBJ databases">
        <title>Comparative analysis of L. crispatus genomes revealed niche specific adaptation to different host and body sites.</title>
        <authorList>
            <person name="Pan M."/>
            <person name="Hidalgo-Cantabrana C."/>
            <person name="Barrangou R."/>
        </authorList>
    </citation>
    <scope>NUCLEOTIDE SEQUENCE [LARGE SCALE GENOMIC DNA]</scope>
    <source>
        <strain evidence="2 3">NCK2488</strain>
    </source>
</reference>
<name>A0A5M9Z4E9_9LACO</name>
<dbReference type="InterPro" id="IPR001296">
    <property type="entry name" value="Glyco_trans_1"/>
</dbReference>
<dbReference type="PANTHER" id="PTHR45947">
    <property type="entry name" value="SULFOQUINOVOSYL TRANSFERASE SQD2"/>
    <property type="match status" value="1"/>
</dbReference>
<keyword evidence="2" id="KW-0808">Transferase</keyword>
<dbReference type="Pfam" id="PF00534">
    <property type="entry name" value="Glycos_transf_1"/>
    <property type="match status" value="1"/>
</dbReference>
<dbReference type="GO" id="GO:0016757">
    <property type="term" value="F:glycosyltransferase activity"/>
    <property type="evidence" value="ECO:0007669"/>
    <property type="project" value="InterPro"/>
</dbReference>
<dbReference type="AlphaFoldDB" id="A0A5M9Z4E9"/>
<dbReference type="PANTHER" id="PTHR45947:SF3">
    <property type="entry name" value="SULFOQUINOVOSYL TRANSFERASE SQD2"/>
    <property type="match status" value="1"/>
</dbReference>
<organism evidence="2 3">
    <name type="scientific">Lactobacillus crispatus</name>
    <dbReference type="NCBI Taxonomy" id="47770"/>
    <lineage>
        <taxon>Bacteria</taxon>
        <taxon>Bacillati</taxon>
        <taxon>Bacillota</taxon>
        <taxon>Bacilli</taxon>
        <taxon>Lactobacillales</taxon>
        <taxon>Lactobacillaceae</taxon>
        <taxon>Lactobacillus</taxon>
    </lineage>
</organism>
<dbReference type="Proteomes" id="UP000324504">
    <property type="component" value="Unassembled WGS sequence"/>
</dbReference>
<dbReference type="InterPro" id="IPR050194">
    <property type="entry name" value="Glycosyltransferase_grp1"/>
</dbReference>
<gene>
    <name evidence="2" type="ORF">F1C09_08000</name>
</gene>